<dbReference type="GO" id="GO:0006508">
    <property type="term" value="P:proteolysis"/>
    <property type="evidence" value="ECO:0007669"/>
    <property type="project" value="UniProtKB-KW"/>
</dbReference>
<keyword evidence="1" id="KW-0812">Transmembrane</keyword>
<organism evidence="3 4">
    <name type="scientific">Duganella violaceipulchra</name>
    <dbReference type="NCBI Taxonomy" id="2849652"/>
    <lineage>
        <taxon>Bacteria</taxon>
        <taxon>Pseudomonadati</taxon>
        <taxon>Pseudomonadota</taxon>
        <taxon>Betaproteobacteria</taxon>
        <taxon>Burkholderiales</taxon>
        <taxon>Oxalobacteraceae</taxon>
        <taxon>Telluria group</taxon>
        <taxon>Duganella</taxon>
    </lineage>
</organism>
<dbReference type="PANTHER" id="PTHR39430:SF1">
    <property type="entry name" value="PROTEASE"/>
    <property type="match status" value="1"/>
</dbReference>
<proteinExistence type="predicted"/>
<feature type="transmembrane region" description="Helical" evidence="1">
    <location>
        <begin position="129"/>
        <end position="147"/>
    </location>
</feature>
<dbReference type="InterPro" id="IPR003675">
    <property type="entry name" value="Rce1/LyrA-like_dom"/>
</dbReference>
<evidence type="ECO:0000256" key="1">
    <source>
        <dbReference type="SAM" id="Phobius"/>
    </source>
</evidence>
<feature type="transmembrane region" description="Helical" evidence="1">
    <location>
        <begin position="93"/>
        <end position="117"/>
    </location>
</feature>
<dbReference type="GO" id="GO:0008233">
    <property type="term" value="F:peptidase activity"/>
    <property type="evidence" value="ECO:0007669"/>
    <property type="project" value="UniProtKB-KW"/>
</dbReference>
<name>A0ABT1GNN1_9BURK</name>
<gene>
    <name evidence="3" type="ORF">L1274_004335</name>
</gene>
<comment type="caution">
    <text evidence="3">The sequence shown here is derived from an EMBL/GenBank/DDBJ whole genome shotgun (WGS) entry which is preliminary data.</text>
</comment>
<dbReference type="EMBL" id="JALJZU010000008">
    <property type="protein sequence ID" value="MCP2010595.1"/>
    <property type="molecule type" value="Genomic_DNA"/>
</dbReference>
<feature type="transmembrane region" description="Helical" evidence="1">
    <location>
        <begin position="26"/>
        <end position="49"/>
    </location>
</feature>
<dbReference type="PANTHER" id="PTHR39430">
    <property type="entry name" value="MEMBRANE-ASSOCIATED PROTEASE-RELATED"/>
    <property type="match status" value="1"/>
</dbReference>
<feature type="domain" description="CAAX prenyl protease 2/Lysostaphin resistance protein A-like" evidence="2">
    <location>
        <begin position="128"/>
        <end position="219"/>
    </location>
</feature>
<keyword evidence="3" id="KW-0645">Protease</keyword>
<evidence type="ECO:0000259" key="2">
    <source>
        <dbReference type="Pfam" id="PF02517"/>
    </source>
</evidence>
<keyword evidence="3" id="KW-0378">Hydrolase</keyword>
<protein>
    <submittedName>
        <fullName evidence="3">Membrane protease YdiL (CAAX protease family)</fullName>
    </submittedName>
</protein>
<reference evidence="3" key="1">
    <citation type="submission" date="2022-03" db="EMBL/GenBank/DDBJ databases">
        <title>Genome Encyclopedia of Bacteria and Archaea VI: Functional Genomics of Type Strains.</title>
        <authorList>
            <person name="Whitman W."/>
        </authorList>
    </citation>
    <scope>NUCLEOTIDE SEQUENCE</scope>
    <source>
        <strain evidence="3">HSC-15S17</strain>
    </source>
</reference>
<keyword evidence="4" id="KW-1185">Reference proteome</keyword>
<keyword evidence="1" id="KW-1133">Transmembrane helix</keyword>
<dbReference type="Proteomes" id="UP001162889">
    <property type="component" value="Unassembled WGS sequence"/>
</dbReference>
<feature type="transmembrane region" description="Helical" evidence="1">
    <location>
        <begin position="207"/>
        <end position="227"/>
    </location>
</feature>
<dbReference type="Pfam" id="PF02517">
    <property type="entry name" value="Rce1-like"/>
    <property type="match status" value="1"/>
</dbReference>
<feature type="transmembrane region" description="Helical" evidence="1">
    <location>
        <begin position="247"/>
        <end position="274"/>
    </location>
</feature>
<feature type="transmembrane region" description="Helical" evidence="1">
    <location>
        <begin position="55"/>
        <end position="72"/>
    </location>
</feature>
<dbReference type="RefSeq" id="WP_229225180.1">
    <property type="nucleotide sequence ID" value="NZ_JAHTGR010000024.1"/>
</dbReference>
<evidence type="ECO:0000313" key="4">
    <source>
        <dbReference type="Proteomes" id="UP001162889"/>
    </source>
</evidence>
<sequence length="282" mass="29983">METTLNMATNKPTLASRLMAHPVVRIVLGLVLTFAAMPLTMIVAAQLVAKPYRVAWPQLLAAVFVWFGYRFYVRRIEKRQPTELATQGMAREVGVGLLIGAGLVLSSFAVLAVLGAYRFGGVNAPSFAMLLPLAELVLVGMAEEMMFRGVIFGVIERSLGSKPAVVISALLFSLGHLPNEGVSVLAIASLAAYGVLQAALHMKTRRLWICIGTHIAWNYCVSTVFSSTVSGHAATDGLLRGELVGDALLTGGVFGVEASLIVVVLIAAAAAFWLRRAFAGKA</sequence>
<feature type="transmembrane region" description="Helical" evidence="1">
    <location>
        <begin position="159"/>
        <end position="176"/>
    </location>
</feature>
<accession>A0ABT1GNN1</accession>
<feature type="transmembrane region" description="Helical" evidence="1">
    <location>
        <begin position="182"/>
        <end position="200"/>
    </location>
</feature>
<keyword evidence="1" id="KW-0472">Membrane</keyword>
<evidence type="ECO:0000313" key="3">
    <source>
        <dbReference type="EMBL" id="MCP2010595.1"/>
    </source>
</evidence>